<organism evidence="1 2">
    <name type="scientific">Candidatus Nitrobium versatile</name>
    <dbReference type="NCBI Taxonomy" id="2884831"/>
    <lineage>
        <taxon>Bacteria</taxon>
        <taxon>Pseudomonadati</taxon>
        <taxon>Nitrospirota</taxon>
        <taxon>Nitrospiria</taxon>
        <taxon>Nitrospirales</taxon>
        <taxon>Nitrospiraceae</taxon>
        <taxon>Candidatus Nitrobium</taxon>
    </lineage>
</organism>
<reference evidence="1" key="2">
    <citation type="submission" date="2021-08" db="EMBL/GenBank/DDBJ databases">
        <authorList>
            <person name="Dalcin Martins P."/>
        </authorList>
    </citation>
    <scope>NUCLEOTIDE SEQUENCE</scope>
    <source>
        <strain evidence="1">MAG_39</strain>
    </source>
</reference>
<evidence type="ECO:0000313" key="2">
    <source>
        <dbReference type="Proteomes" id="UP000705867"/>
    </source>
</evidence>
<dbReference type="EMBL" id="JAIOIV010000107">
    <property type="protein sequence ID" value="MBZ0157188.1"/>
    <property type="molecule type" value="Genomic_DNA"/>
</dbReference>
<dbReference type="Proteomes" id="UP000705867">
    <property type="component" value="Unassembled WGS sequence"/>
</dbReference>
<proteinExistence type="predicted"/>
<evidence type="ECO:0000313" key="1">
    <source>
        <dbReference type="EMBL" id="MBZ0157188.1"/>
    </source>
</evidence>
<name>A0A953M2A4_9BACT</name>
<protein>
    <submittedName>
        <fullName evidence="1">Uncharacterized protein</fullName>
    </submittedName>
</protein>
<gene>
    <name evidence="1" type="ORF">K8I29_13375</name>
</gene>
<comment type="caution">
    <text evidence="1">The sequence shown here is derived from an EMBL/GenBank/DDBJ whole genome shotgun (WGS) entry which is preliminary data.</text>
</comment>
<sequence>MKAEITMDFNVASTGEAQEMLKGLCEKLRADGVISAYHFAIQAETGTVTEKCILEEGKVIA</sequence>
<accession>A0A953M2A4</accession>
<reference evidence="1" key="1">
    <citation type="journal article" date="2021" name="bioRxiv">
        <title>Unraveling nitrogen, sulfur and carbon metabolic pathways and microbial community transcriptional responses to substrate deprivation and toxicity stresses in a bioreactor mimicking anoxic brackish coastal sediment conditions.</title>
        <authorList>
            <person name="Martins P.D."/>
            <person name="Echeveste M.J."/>
            <person name="Arshad A."/>
            <person name="Kurth J."/>
            <person name="Ouboter H."/>
            <person name="Jetten M.S.M."/>
            <person name="Welte C.U."/>
        </authorList>
    </citation>
    <scope>NUCLEOTIDE SEQUENCE</scope>
    <source>
        <strain evidence="1">MAG_39</strain>
    </source>
</reference>
<dbReference type="AlphaFoldDB" id="A0A953M2A4"/>